<sequence length="733" mass="80921">MYVDLDPRAGEDLATERERIRKRLNGSLAADGIPTPSFIIDSGGGWQAFWRLAEPIELNGDPAKVEDAERYNIELARKLGGDATHNIDRIMRLPGGLTNWPNAKKRAKGREPAPTRLYDWHAAEPYPLAAFKQAPTARAEAPASRKAPRATQKPVPVPAGPYGVAELEAWATTNGKVLPGAALKALVHGEQLTDDNGQRIYRSGSEATWAVCCGLARAGVPDELIAAAILDKNNGGAAHVHRQQKPTAYAWMQVRKARAEVEAEADAADNDTILEEMNRLHAVVVQGKVRVLSWVKVEPDDEHSDLAGRLVVDLQSFEDFRNRYRNKTVVVGFSDNGKPKLMKRGDWWLDHEHRREIRGLVFRPGGEAEINGFQNLWRGWAMEPKPGDWSKMREHVRAVLANGNDEHADYILRWTAWAVQNPARQAEVALVFRGGRGVGKGIFARAVKDLFGQHGLHIRSSKHLTGDFNLHLRDCCLMFADEAIAPGDKAAESRLKGLVTEPQLLIEGKGENAVMSPNYLHIVMASNEKWVVPAGDDERRFAVFDVSGARQGDQAYWNALVAELDGGGLAAMLFDLLAMDLRDWHPRRSVPQTDALMRQKVASLTGLDAYLYDLLCVGEFPELKNLPEKGPFVSTDSLRIAASVWLRSRHGEQHVSGNDVSELMTMLGATKYRRGGGGGRGFLLPSLAAMRTKWDAAKFPATWPAVAESETIPQQNELDVAPPSRGDDEKPPF</sequence>
<dbReference type="EMBL" id="MWIP01000010">
    <property type="protein sequence ID" value="KAF1685877.1"/>
    <property type="molecule type" value="Genomic_DNA"/>
</dbReference>
<organism evidence="3 4">
    <name type="scientific">Pseudoxanthomonas broegbernensis</name>
    <dbReference type="NCBI Taxonomy" id="83619"/>
    <lineage>
        <taxon>Bacteria</taxon>
        <taxon>Pseudomonadati</taxon>
        <taxon>Pseudomonadota</taxon>
        <taxon>Gammaproteobacteria</taxon>
        <taxon>Lysobacterales</taxon>
        <taxon>Lysobacteraceae</taxon>
        <taxon>Pseudoxanthomonas</taxon>
    </lineage>
</organism>
<comment type="caution">
    <text evidence="3">The sequence shown here is derived from an EMBL/GenBank/DDBJ whole genome shotgun (WGS) entry which is preliminary data.</text>
</comment>
<evidence type="ECO:0000313" key="3">
    <source>
        <dbReference type="EMBL" id="KAF1685877.1"/>
    </source>
</evidence>
<dbReference type="SUPFAM" id="SSF52540">
    <property type="entry name" value="P-loop containing nucleoside triphosphate hydrolases"/>
    <property type="match status" value="1"/>
</dbReference>
<dbReference type="InterPro" id="IPR027417">
    <property type="entry name" value="P-loop_NTPase"/>
</dbReference>
<reference evidence="3 4" key="1">
    <citation type="submission" date="2017-10" db="EMBL/GenBank/DDBJ databases">
        <title>Whole genome sequencing of Pseudoxanthomonas broegbernensis DSM 12573(T).</title>
        <authorList>
            <person name="Kumar S."/>
            <person name="Bansal K."/>
            <person name="Kaur A."/>
            <person name="Patil P."/>
            <person name="Sharma S."/>
            <person name="Patil P.B."/>
        </authorList>
    </citation>
    <scope>NUCLEOTIDE SEQUENCE [LARGE SCALE GENOMIC DNA]</scope>
    <source>
        <strain evidence="3 4">DSM 12573</strain>
    </source>
</reference>
<evidence type="ECO:0000256" key="1">
    <source>
        <dbReference type="SAM" id="MobiDB-lite"/>
    </source>
</evidence>
<proteinExistence type="predicted"/>
<name>A0A7V8GLI0_9GAMM</name>
<dbReference type="Gene3D" id="3.40.50.300">
    <property type="entry name" value="P-loop containing nucleotide triphosphate hydrolases"/>
    <property type="match status" value="1"/>
</dbReference>
<feature type="region of interest" description="Disordered" evidence="1">
    <location>
        <begin position="708"/>
        <end position="733"/>
    </location>
</feature>
<dbReference type="Proteomes" id="UP000462066">
    <property type="component" value="Unassembled WGS sequence"/>
</dbReference>
<evidence type="ECO:0000259" key="2">
    <source>
        <dbReference type="Pfam" id="PF19263"/>
    </source>
</evidence>
<evidence type="ECO:0000313" key="4">
    <source>
        <dbReference type="Proteomes" id="UP000462066"/>
    </source>
</evidence>
<feature type="region of interest" description="Disordered" evidence="1">
    <location>
        <begin position="135"/>
        <end position="155"/>
    </location>
</feature>
<protein>
    <recommendedName>
        <fullName evidence="2">NrS-1 polymerase-like helicase domain-containing protein</fullName>
    </recommendedName>
</protein>
<dbReference type="AlphaFoldDB" id="A0A7V8GLI0"/>
<dbReference type="Gene3D" id="3.30.70.1790">
    <property type="entry name" value="RepB DNA-primase, N-terminal domain"/>
    <property type="match status" value="1"/>
</dbReference>
<feature type="domain" description="NrS-1 polymerase-like helicase" evidence="2">
    <location>
        <begin position="433"/>
        <end position="540"/>
    </location>
</feature>
<gene>
    <name evidence="3" type="ORF">B1992_10410</name>
</gene>
<dbReference type="Pfam" id="PF19263">
    <property type="entry name" value="DUF5906"/>
    <property type="match status" value="1"/>
</dbReference>
<dbReference type="InterPro" id="IPR045455">
    <property type="entry name" value="NrS-1_pol-like_helicase"/>
</dbReference>
<accession>A0A7V8GLI0</accession>
<keyword evidence="4" id="KW-1185">Reference proteome</keyword>